<dbReference type="GO" id="GO:0005739">
    <property type="term" value="C:mitochondrion"/>
    <property type="evidence" value="ECO:0007669"/>
    <property type="project" value="TreeGrafter"/>
</dbReference>
<dbReference type="GO" id="GO:0005525">
    <property type="term" value="F:GTP binding"/>
    <property type="evidence" value="ECO:0007669"/>
    <property type="project" value="UniProtKB-KW"/>
</dbReference>
<dbReference type="AlphaFoldDB" id="A0A165I674"/>
<organism evidence="8 9">
    <name type="scientific">Calocera cornea HHB12733</name>
    <dbReference type="NCBI Taxonomy" id="1353952"/>
    <lineage>
        <taxon>Eukaryota</taxon>
        <taxon>Fungi</taxon>
        <taxon>Dikarya</taxon>
        <taxon>Basidiomycota</taxon>
        <taxon>Agaricomycotina</taxon>
        <taxon>Dacrymycetes</taxon>
        <taxon>Dacrymycetales</taxon>
        <taxon>Dacrymycetaceae</taxon>
        <taxon>Calocera</taxon>
    </lineage>
</organism>
<dbReference type="EMBL" id="KV423933">
    <property type="protein sequence ID" value="KZT60182.1"/>
    <property type="molecule type" value="Genomic_DNA"/>
</dbReference>
<evidence type="ECO:0000256" key="4">
    <source>
        <dbReference type="ARBA" id="ARBA00023134"/>
    </source>
</evidence>
<evidence type="ECO:0000259" key="7">
    <source>
        <dbReference type="SMART" id="SM00382"/>
    </source>
</evidence>
<sequence>MLGVYRPILWQRLTLLSLHRPVLSSVRLRPFSGSPSRASDERDADEDANEVDETSQTTLKRIIVSRKTIFALSTPPGKGGVAVIRVSGPSASKVSKLMVRRIGRGKRKEDLPHAGMVRCEVLDPRNGEVIDDGLAVFFKQPMSYTGLDLIELHVHSSPAVISRILSVLSTFRGLRAADRGDFTRQAFLNGRMDLTEAEGIRDLIESETEVQRQAARRATTGQTSQKYQKMREALLDAAAGVEALLEFGEAEHIDDGVWMRSRERLTKLRDDILLYLAPSRRGEVLTKGVSMVIYGPPNVGKSSLLNALAQREAAIVTHLPGTTRDVVEVVLDIEGWRVAARDTAGLRDSSDLVESIGIQRAEEAIEQADLPICVLSLPELMENNFRPPAMVVKHIKDDSIVLLNKVEGFDPDWVRDRITSDLQQHIGDARVWPISVLKGDGMAELPAQLGKLLKGTYVTPYDFLSEEEAPLITNARHRAHLEAIVGFIDAALSCGQRDVVLAAEEMRYAVMELSKIIGRSTNEDVLNVLFSTFCIGK</sequence>
<feature type="region of interest" description="Disordered" evidence="6">
    <location>
        <begin position="29"/>
        <end position="53"/>
    </location>
</feature>
<feature type="domain" description="AAA+ ATPase" evidence="7">
    <location>
        <begin position="287"/>
        <end position="419"/>
    </location>
</feature>
<feature type="compositionally biased region" description="Acidic residues" evidence="6">
    <location>
        <begin position="42"/>
        <end position="53"/>
    </location>
</feature>
<dbReference type="InterPro" id="IPR004520">
    <property type="entry name" value="GTPase_MnmE"/>
</dbReference>
<dbReference type="InterPro" id="IPR027368">
    <property type="entry name" value="MnmE_dom2"/>
</dbReference>
<dbReference type="Pfam" id="PF12631">
    <property type="entry name" value="MnmE_helical"/>
    <property type="match status" value="1"/>
</dbReference>
<dbReference type="Gene3D" id="3.30.1360.120">
    <property type="entry name" value="Probable tRNA modification gtpase trme, domain 1"/>
    <property type="match status" value="1"/>
</dbReference>
<dbReference type="InterPro" id="IPR006073">
    <property type="entry name" value="GTP-bd"/>
</dbReference>
<evidence type="ECO:0000313" key="8">
    <source>
        <dbReference type="EMBL" id="KZT60182.1"/>
    </source>
</evidence>
<dbReference type="SUPFAM" id="SSF116878">
    <property type="entry name" value="TrmE connector domain"/>
    <property type="match status" value="1"/>
</dbReference>
<dbReference type="InterPro" id="IPR027266">
    <property type="entry name" value="TrmE/GcvT-like"/>
</dbReference>
<dbReference type="InterPro" id="IPR018948">
    <property type="entry name" value="GTP-bd_TrmE_N"/>
</dbReference>
<dbReference type="Pfam" id="PF01926">
    <property type="entry name" value="MMR_HSR1"/>
    <property type="match status" value="1"/>
</dbReference>
<dbReference type="STRING" id="1353952.A0A165I674"/>
<protein>
    <submittedName>
        <fullName evidence="8">tRNA modification GTPase TrmE</fullName>
    </submittedName>
</protein>
<dbReference type="PANTHER" id="PTHR42714">
    <property type="entry name" value="TRNA MODIFICATION GTPASE GTPBP3"/>
    <property type="match status" value="1"/>
</dbReference>
<dbReference type="InterPro" id="IPR005225">
    <property type="entry name" value="Small_GTP-bd"/>
</dbReference>
<keyword evidence="9" id="KW-1185">Reference proteome</keyword>
<evidence type="ECO:0000256" key="1">
    <source>
        <dbReference type="ARBA" id="ARBA00011043"/>
    </source>
</evidence>
<evidence type="ECO:0000256" key="3">
    <source>
        <dbReference type="ARBA" id="ARBA00022741"/>
    </source>
</evidence>
<dbReference type="SUPFAM" id="SSF52540">
    <property type="entry name" value="P-loop containing nucleoside triphosphate hydrolases"/>
    <property type="match status" value="1"/>
</dbReference>
<dbReference type="Proteomes" id="UP000076842">
    <property type="component" value="Unassembled WGS sequence"/>
</dbReference>
<dbReference type="NCBIfam" id="NF003661">
    <property type="entry name" value="PRK05291.1-3"/>
    <property type="match status" value="1"/>
</dbReference>
<reference evidence="8 9" key="1">
    <citation type="journal article" date="2016" name="Mol. Biol. Evol.">
        <title>Comparative Genomics of Early-Diverging Mushroom-Forming Fungi Provides Insights into the Origins of Lignocellulose Decay Capabilities.</title>
        <authorList>
            <person name="Nagy L.G."/>
            <person name="Riley R."/>
            <person name="Tritt A."/>
            <person name="Adam C."/>
            <person name="Daum C."/>
            <person name="Floudas D."/>
            <person name="Sun H."/>
            <person name="Yadav J.S."/>
            <person name="Pangilinan J."/>
            <person name="Larsson K.H."/>
            <person name="Matsuura K."/>
            <person name="Barry K."/>
            <person name="Labutti K."/>
            <person name="Kuo R."/>
            <person name="Ohm R.A."/>
            <person name="Bhattacharya S.S."/>
            <person name="Shirouzu T."/>
            <person name="Yoshinaga Y."/>
            <person name="Martin F.M."/>
            <person name="Grigoriev I.V."/>
            <person name="Hibbett D.S."/>
        </authorList>
    </citation>
    <scope>NUCLEOTIDE SEQUENCE [LARGE SCALE GENOMIC DNA]</scope>
    <source>
        <strain evidence="8 9">HHB12733</strain>
    </source>
</reference>
<dbReference type="Gene3D" id="3.40.50.300">
    <property type="entry name" value="P-loop containing nucleotide triphosphate hydrolases"/>
    <property type="match status" value="1"/>
</dbReference>
<accession>A0A165I674</accession>
<dbReference type="CDD" id="cd14858">
    <property type="entry name" value="TrmE_N"/>
    <property type="match status" value="1"/>
</dbReference>
<dbReference type="InterPro" id="IPR025867">
    <property type="entry name" value="MnmE_helical"/>
</dbReference>
<dbReference type="InterPro" id="IPR031168">
    <property type="entry name" value="G_TrmE"/>
</dbReference>
<dbReference type="SMART" id="SM00382">
    <property type="entry name" value="AAA"/>
    <property type="match status" value="1"/>
</dbReference>
<dbReference type="GO" id="GO:0030488">
    <property type="term" value="P:tRNA methylation"/>
    <property type="evidence" value="ECO:0007669"/>
    <property type="project" value="TreeGrafter"/>
</dbReference>
<dbReference type="GO" id="GO:0003924">
    <property type="term" value="F:GTPase activity"/>
    <property type="evidence" value="ECO:0007669"/>
    <property type="project" value="InterPro"/>
</dbReference>
<dbReference type="GO" id="GO:0002098">
    <property type="term" value="P:tRNA wobble uridine modification"/>
    <property type="evidence" value="ECO:0007669"/>
    <property type="project" value="TreeGrafter"/>
</dbReference>
<dbReference type="Pfam" id="PF10396">
    <property type="entry name" value="TrmE_N"/>
    <property type="match status" value="1"/>
</dbReference>
<dbReference type="PANTHER" id="PTHR42714:SF2">
    <property type="entry name" value="TRNA MODIFICATION GTPASE GTPBP3, MITOCHONDRIAL"/>
    <property type="match status" value="1"/>
</dbReference>
<evidence type="ECO:0000256" key="5">
    <source>
        <dbReference type="RuleBase" id="RU003313"/>
    </source>
</evidence>
<dbReference type="HAMAP" id="MF_00379">
    <property type="entry name" value="GTPase_MnmE"/>
    <property type="match status" value="1"/>
</dbReference>
<keyword evidence="2 5" id="KW-0819">tRNA processing</keyword>
<dbReference type="OrthoDB" id="188276at2759"/>
<keyword evidence="3 5" id="KW-0547">Nucleotide-binding</keyword>
<dbReference type="InterPro" id="IPR003593">
    <property type="entry name" value="AAA+_ATPase"/>
</dbReference>
<comment type="similarity">
    <text evidence="1 5">Belongs to the TRAFAC class TrmE-Era-EngA-EngB-Septin-like GTPase superfamily. TrmE GTPase family.</text>
</comment>
<proteinExistence type="inferred from homology"/>
<dbReference type="InParanoid" id="A0A165I674"/>
<gene>
    <name evidence="8" type="ORF">CALCODRAFT_429811</name>
</gene>
<evidence type="ECO:0000256" key="2">
    <source>
        <dbReference type="ARBA" id="ARBA00022694"/>
    </source>
</evidence>
<dbReference type="FunCoup" id="A0A165I674">
    <property type="interactions" value="236"/>
</dbReference>
<evidence type="ECO:0000313" key="9">
    <source>
        <dbReference type="Proteomes" id="UP000076842"/>
    </source>
</evidence>
<dbReference type="Gene3D" id="1.20.120.430">
    <property type="entry name" value="tRNA modification GTPase MnmE domain 2"/>
    <property type="match status" value="1"/>
</dbReference>
<keyword evidence="4 5" id="KW-0342">GTP-binding</keyword>
<dbReference type="CDD" id="cd04164">
    <property type="entry name" value="trmE"/>
    <property type="match status" value="1"/>
</dbReference>
<dbReference type="InterPro" id="IPR027417">
    <property type="entry name" value="P-loop_NTPase"/>
</dbReference>
<dbReference type="NCBIfam" id="TIGR00450">
    <property type="entry name" value="mnmE_trmE_thdF"/>
    <property type="match status" value="1"/>
</dbReference>
<name>A0A165I674_9BASI</name>
<dbReference type="NCBIfam" id="TIGR00231">
    <property type="entry name" value="small_GTP"/>
    <property type="match status" value="1"/>
</dbReference>
<evidence type="ECO:0000256" key="6">
    <source>
        <dbReference type="SAM" id="MobiDB-lite"/>
    </source>
</evidence>